<evidence type="ECO:0000256" key="2">
    <source>
        <dbReference type="PIRSR" id="PIRSR639069-2"/>
    </source>
</evidence>
<evidence type="ECO:0000259" key="3">
    <source>
        <dbReference type="Pfam" id="PF05448"/>
    </source>
</evidence>
<reference evidence="4 5" key="1">
    <citation type="submission" date="2016-10" db="EMBL/GenBank/DDBJ databases">
        <authorList>
            <person name="de Groot N.N."/>
        </authorList>
    </citation>
    <scope>NUCLEOTIDE SEQUENCE [LARGE SCALE GENOMIC DNA]</scope>
    <source>
        <strain evidence="4 5">CGMCC 1.9159</strain>
    </source>
</reference>
<protein>
    <submittedName>
        <fullName evidence="4">Cephalosporin-C deacetylase</fullName>
    </submittedName>
</protein>
<dbReference type="InterPro" id="IPR008391">
    <property type="entry name" value="AXE1_dom"/>
</dbReference>
<feature type="domain" description="Acetyl xylan esterase" evidence="3">
    <location>
        <begin position="1"/>
        <end position="319"/>
    </location>
</feature>
<gene>
    <name evidence="4" type="ORF">SAMN04488242_0619</name>
</gene>
<dbReference type="PANTHER" id="PTHR40111">
    <property type="entry name" value="CEPHALOSPORIN-C DEACETYLASE"/>
    <property type="match status" value="1"/>
</dbReference>
<dbReference type="RefSeq" id="WP_093248788.1">
    <property type="nucleotide sequence ID" value="NZ_FNGP01000001.1"/>
</dbReference>
<dbReference type="GO" id="GO:0052689">
    <property type="term" value="F:carboxylic ester hydrolase activity"/>
    <property type="evidence" value="ECO:0007669"/>
    <property type="project" value="TreeGrafter"/>
</dbReference>
<evidence type="ECO:0000313" key="5">
    <source>
        <dbReference type="Proteomes" id="UP000199475"/>
    </source>
</evidence>
<dbReference type="Gene3D" id="3.40.50.1820">
    <property type="entry name" value="alpha/beta hydrolase"/>
    <property type="match status" value="1"/>
</dbReference>
<accession>A0A1G9I020</accession>
<name>A0A1G9I020_9ACTN</name>
<dbReference type="Pfam" id="PF05448">
    <property type="entry name" value="AXE1"/>
    <property type="match status" value="1"/>
</dbReference>
<dbReference type="InterPro" id="IPR039069">
    <property type="entry name" value="CE7"/>
</dbReference>
<feature type="active site" description="Charge relay system" evidence="1">
    <location>
        <position position="302"/>
    </location>
</feature>
<feature type="active site" description="Charge relay system" evidence="1">
    <location>
        <position position="273"/>
    </location>
</feature>
<dbReference type="OrthoDB" id="9770528at2"/>
<feature type="active site" description="Nucleophile" evidence="1">
    <location>
        <position position="187"/>
    </location>
</feature>
<feature type="binding site" evidence="2">
    <location>
        <position position="91"/>
    </location>
    <ligand>
        <name>substrate</name>
    </ligand>
</feature>
<dbReference type="STRING" id="686624.SAMN04488242_0619"/>
<evidence type="ECO:0000256" key="1">
    <source>
        <dbReference type="PIRSR" id="PIRSR639069-1"/>
    </source>
</evidence>
<proteinExistence type="predicted"/>
<keyword evidence="5" id="KW-1185">Reference proteome</keyword>
<dbReference type="SUPFAM" id="SSF53474">
    <property type="entry name" value="alpha/beta-Hydrolases"/>
    <property type="match status" value="1"/>
</dbReference>
<dbReference type="Proteomes" id="UP000199475">
    <property type="component" value="Unassembled WGS sequence"/>
</dbReference>
<dbReference type="AlphaFoldDB" id="A0A1G9I020"/>
<dbReference type="PANTHER" id="PTHR40111:SF1">
    <property type="entry name" value="CEPHALOSPORIN-C DEACETYLASE"/>
    <property type="match status" value="1"/>
</dbReference>
<dbReference type="EMBL" id="FNGP01000001">
    <property type="protein sequence ID" value="SDL18163.1"/>
    <property type="molecule type" value="Genomic_DNA"/>
</dbReference>
<evidence type="ECO:0000313" key="4">
    <source>
        <dbReference type="EMBL" id="SDL18163.1"/>
    </source>
</evidence>
<sequence length="325" mass="35253">MPFFDLPLDKLEEYRPDVVEPADFDDFWATTLDEHPWRAEGMTLVDVDAGLRDVRVQDMTFPGYDGAPIAAWVISPTTPGPHPAVVHYVGYGGGRGMPEEHLVWAGAGFVQVVMDTRGQGAGWGTGGATADTGHAGGPAAPGFMTRGIEEPRDYYYRRLYVDAHHAVEAAAALEQVDPTRVAATGGSQGGALAIAAASLNPRVAALMADVPFLCHFERAVGLTGREPYEEIVRFLAVHRDKEEQVFTTLSYFDNVNLGKRATAPALFSTALMDAVCPPSTVFAMKNHYGGPSEIEVYRFNGHEGGATYHLRKQLAWLKERTAESS</sequence>
<organism evidence="4 5">
    <name type="scientific">Tessaracoccus oleiagri</name>
    <dbReference type="NCBI Taxonomy" id="686624"/>
    <lineage>
        <taxon>Bacteria</taxon>
        <taxon>Bacillati</taxon>
        <taxon>Actinomycetota</taxon>
        <taxon>Actinomycetes</taxon>
        <taxon>Propionibacteriales</taxon>
        <taxon>Propionibacteriaceae</taxon>
        <taxon>Tessaracoccus</taxon>
    </lineage>
</organism>
<dbReference type="InterPro" id="IPR029058">
    <property type="entry name" value="AB_hydrolase_fold"/>
</dbReference>
<dbReference type="GO" id="GO:0005976">
    <property type="term" value="P:polysaccharide metabolic process"/>
    <property type="evidence" value="ECO:0007669"/>
    <property type="project" value="TreeGrafter"/>
</dbReference>